<evidence type="ECO:0000313" key="3">
    <source>
        <dbReference type="EMBL" id="SFL93751.1"/>
    </source>
</evidence>
<proteinExistence type="predicted"/>
<feature type="transmembrane region" description="Helical" evidence="2">
    <location>
        <begin position="33"/>
        <end position="54"/>
    </location>
</feature>
<evidence type="ECO:0000256" key="2">
    <source>
        <dbReference type="SAM" id="Phobius"/>
    </source>
</evidence>
<reference evidence="4" key="1">
    <citation type="submission" date="2016-10" db="EMBL/GenBank/DDBJ databases">
        <authorList>
            <person name="Varghese N."/>
            <person name="Submissions S."/>
        </authorList>
    </citation>
    <scope>NUCLEOTIDE SEQUENCE [LARGE SCALE GENOMIC DNA]</scope>
    <source>
        <strain evidence="4">DSM 13327</strain>
    </source>
</reference>
<dbReference type="RefSeq" id="WP_175490563.1">
    <property type="nucleotide sequence ID" value="NZ_FOTS01000026.1"/>
</dbReference>
<keyword evidence="4" id="KW-1185">Reference proteome</keyword>
<organism evidence="3 4">
    <name type="scientific">Pelosinus propionicus DSM 13327</name>
    <dbReference type="NCBI Taxonomy" id="1123291"/>
    <lineage>
        <taxon>Bacteria</taxon>
        <taxon>Bacillati</taxon>
        <taxon>Bacillota</taxon>
        <taxon>Negativicutes</taxon>
        <taxon>Selenomonadales</taxon>
        <taxon>Sporomusaceae</taxon>
        <taxon>Pelosinus</taxon>
    </lineage>
</organism>
<feature type="transmembrane region" description="Helical" evidence="2">
    <location>
        <begin position="124"/>
        <end position="143"/>
    </location>
</feature>
<sequence length="178" mass="20723">MSNQTILAAIFILSWLSLFFMKKEDIKRFMPVGLFATITSAMILEAGITFGWWIYPVKLYPLQSVPYLYGPIPVATMWMLKFTYGRFWLYVGVDFLLNLLYTLVFEDYFLGNRGVIQFQNVSPMLDVFMTSALGVIIYAYQIWQDDIFVRSKEPSPSRALNLQPALKPFTHNDDDREK</sequence>
<keyword evidence="2" id="KW-1133">Transmembrane helix</keyword>
<evidence type="ECO:0008006" key="5">
    <source>
        <dbReference type="Google" id="ProtNLM"/>
    </source>
</evidence>
<feature type="transmembrane region" description="Helical" evidence="2">
    <location>
        <begin position="6"/>
        <end position="21"/>
    </location>
</feature>
<evidence type="ECO:0000256" key="1">
    <source>
        <dbReference type="SAM" id="MobiDB-lite"/>
    </source>
</evidence>
<dbReference type="Proteomes" id="UP000199520">
    <property type="component" value="Unassembled WGS sequence"/>
</dbReference>
<accession>A0A1I4LS73</accession>
<keyword evidence="2" id="KW-0812">Transmembrane</keyword>
<protein>
    <recommendedName>
        <fullName evidence="5">Lycopene cyclase domain-containing protein</fullName>
    </recommendedName>
</protein>
<dbReference type="EMBL" id="FOTS01000026">
    <property type="protein sequence ID" value="SFL93751.1"/>
    <property type="molecule type" value="Genomic_DNA"/>
</dbReference>
<feature type="region of interest" description="Disordered" evidence="1">
    <location>
        <begin position="157"/>
        <end position="178"/>
    </location>
</feature>
<feature type="transmembrane region" description="Helical" evidence="2">
    <location>
        <begin position="60"/>
        <end position="80"/>
    </location>
</feature>
<gene>
    <name evidence="3" type="ORF">SAMN04490355_102667</name>
</gene>
<dbReference type="AlphaFoldDB" id="A0A1I4LS73"/>
<feature type="transmembrane region" description="Helical" evidence="2">
    <location>
        <begin position="87"/>
        <end position="104"/>
    </location>
</feature>
<evidence type="ECO:0000313" key="4">
    <source>
        <dbReference type="Proteomes" id="UP000199520"/>
    </source>
</evidence>
<keyword evidence="2" id="KW-0472">Membrane</keyword>
<name>A0A1I4LS73_9FIRM</name>